<feature type="transmembrane region" description="Helical" evidence="6">
    <location>
        <begin position="126"/>
        <end position="147"/>
    </location>
</feature>
<dbReference type="EMBL" id="JBHRTP010000020">
    <property type="protein sequence ID" value="MFC3107805.1"/>
    <property type="molecule type" value="Genomic_DNA"/>
</dbReference>
<feature type="domain" description="Copper resistance protein D" evidence="7">
    <location>
        <begin position="197"/>
        <end position="302"/>
    </location>
</feature>
<organism evidence="8 9">
    <name type="scientific">Undibacterium arcticum</name>
    <dbReference type="NCBI Taxonomy" id="1762892"/>
    <lineage>
        <taxon>Bacteria</taxon>
        <taxon>Pseudomonadati</taxon>
        <taxon>Pseudomonadota</taxon>
        <taxon>Betaproteobacteria</taxon>
        <taxon>Burkholderiales</taxon>
        <taxon>Oxalobacteraceae</taxon>
        <taxon>Undibacterium</taxon>
    </lineage>
</organism>
<feature type="transmembrane region" description="Helical" evidence="6">
    <location>
        <begin position="281"/>
        <end position="302"/>
    </location>
</feature>
<feature type="transmembrane region" description="Helical" evidence="6">
    <location>
        <begin position="49"/>
        <end position="73"/>
    </location>
</feature>
<feature type="transmembrane region" description="Helical" evidence="6">
    <location>
        <begin position="159"/>
        <end position="180"/>
    </location>
</feature>
<evidence type="ECO:0000256" key="6">
    <source>
        <dbReference type="SAM" id="Phobius"/>
    </source>
</evidence>
<protein>
    <submittedName>
        <fullName evidence="8">Copper resistance D family protein</fullName>
    </submittedName>
</protein>
<comment type="caution">
    <text evidence="8">The sequence shown here is derived from an EMBL/GenBank/DDBJ whole genome shotgun (WGS) entry which is preliminary data.</text>
</comment>
<evidence type="ECO:0000256" key="1">
    <source>
        <dbReference type="ARBA" id="ARBA00004651"/>
    </source>
</evidence>
<keyword evidence="5 6" id="KW-0472">Membrane</keyword>
<proteinExistence type="predicted"/>
<evidence type="ECO:0000313" key="9">
    <source>
        <dbReference type="Proteomes" id="UP001595530"/>
    </source>
</evidence>
<keyword evidence="2" id="KW-1003">Cell membrane</keyword>
<accession>A0ABV7F2T1</accession>
<evidence type="ECO:0000256" key="2">
    <source>
        <dbReference type="ARBA" id="ARBA00022475"/>
    </source>
</evidence>
<evidence type="ECO:0000256" key="4">
    <source>
        <dbReference type="ARBA" id="ARBA00022989"/>
    </source>
</evidence>
<feature type="transmembrane region" description="Helical" evidence="6">
    <location>
        <begin position="241"/>
        <end position="260"/>
    </location>
</feature>
<feature type="transmembrane region" description="Helical" evidence="6">
    <location>
        <begin position="200"/>
        <end position="221"/>
    </location>
</feature>
<evidence type="ECO:0000256" key="5">
    <source>
        <dbReference type="ARBA" id="ARBA00023136"/>
    </source>
</evidence>
<evidence type="ECO:0000259" key="7">
    <source>
        <dbReference type="Pfam" id="PF05425"/>
    </source>
</evidence>
<evidence type="ECO:0000313" key="8">
    <source>
        <dbReference type="EMBL" id="MFC3107805.1"/>
    </source>
</evidence>
<name>A0ABV7F2T1_9BURK</name>
<feature type="transmembrane region" description="Helical" evidence="6">
    <location>
        <begin position="6"/>
        <end position="28"/>
    </location>
</feature>
<comment type="subcellular location">
    <subcellularLocation>
        <location evidence="1">Cell membrane</location>
        <topology evidence="1">Multi-pass membrane protein</topology>
    </subcellularLocation>
</comment>
<dbReference type="Proteomes" id="UP001595530">
    <property type="component" value="Unassembled WGS sequence"/>
</dbReference>
<dbReference type="PANTHER" id="PTHR34820:SF4">
    <property type="entry name" value="INNER MEMBRANE PROTEIN YEBZ"/>
    <property type="match status" value="1"/>
</dbReference>
<keyword evidence="4 6" id="KW-1133">Transmembrane helix</keyword>
<feature type="transmembrane region" description="Helical" evidence="6">
    <location>
        <begin position="93"/>
        <end position="114"/>
    </location>
</feature>
<evidence type="ECO:0000256" key="3">
    <source>
        <dbReference type="ARBA" id="ARBA00022692"/>
    </source>
</evidence>
<keyword evidence="3 6" id="KW-0812">Transmembrane</keyword>
<dbReference type="PANTHER" id="PTHR34820">
    <property type="entry name" value="INNER MEMBRANE PROTEIN YEBZ"/>
    <property type="match status" value="1"/>
</dbReference>
<dbReference type="InterPro" id="IPR032694">
    <property type="entry name" value="CopC/D"/>
</dbReference>
<dbReference type="InterPro" id="IPR008457">
    <property type="entry name" value="Cu-R_CopD_dom"/>
</dbReference>
<gene>
    <name evidence="8" type="ORF">ACFOFO_07505</name>
</gene>
<reference evidence="9" key="1">
    <citation type="journal article" date="2019" name="Int. J. Syst. Evol. Microbiol.">
        <title>The Global Catalogue of Microorganisms (GCM) 10K type strain sequencing project: providing services to taxonomists for standard genome sequencing and annotation.</title>
        <authorList>
            <consortium name="The Broad Institute Genomics Platform"/>
            <consortium name="The Broad Institute Genome Sequencing Center for Infectious Disease"/>
            <person name="Wu L."/>
            <person name="Ma J."/>
        </authorList>
    </citation>
    <scope>NUCLEOTIDE SEQUENCE [LARGE SCALE GENOMIC DNA]</scope>
    <source>
        <strain evidence="9">KCTC 42986</strain>
    </source>
</reference>
<sequence length="311" mass="33554">MTTVSLFQGTSTVLLNASLAWMTGAFFARNCLRNCSMSWCDKAMRRLDVSVLAAAGICITSSFCTLWAATAVMNDSPLWDARDALWTMLTMTHYGRAGLCGLVTLLGIGCAYLARDKLHDRRTYDSVVAALLLIFAFTRAIVSHAVHNGMFEVDVWLEWLHLLLIGLWAGGVMVSGWMVLPWPEISQKVEWRATTGFLNALSRSATIALVGIAATGAYNAYRGLGSLDNLSGNAYGRALTIKLWLVALAVGLGAFNRFIGFPAVVTPDSRAIPLPVAMHRLVFILRLESFVLLGVLIAAAALSGEAPPALS</sequence>
<keyword evidence="9" id="KW-1185">Reference proteome</keyword>
<dbReference type="RefSeq" id="WP_390331281.1">
    <property type="nucleotide sequence ID" value="NZ_JBHRTP010000020.1"/>
</dbReference>
<dbReference type="Pfam" id="PF05425">
    <property type="entry name" value="CopD"/>
    <property type="match status" value="1"/>
</dbReference>